<dbReference type="OrthoDB" id="68575at2759"/>
<dbReference type="STRING" id="4790.A0A0W8CDG0"/>
<sequence>MALTDVILAPYAAAKDVAQSMNPVMLAALVAVVVVVNVVAAKSWQARRSRLDARTSNNGDGLAFWLISRFDSVANFTAKLALASELMELPLPIGPVTDPVIAATIKSPQEYSDPAVQAWSQAVITTPAFVILTPQYNWGYPGQLKNLLDHLYSEWKNKPVVLVTYGGHGGSKCAEQLRVVLSGGFHINVVAHVGISLPKEFIRSSDRVDAADVPSFLAKCETQVDEAFATLLKCLQH</sequence>
<keyword evidence="1" id="KW-0472">Membrane</keyword>
<feature type="domain" description="NADPH-dependent FMN reductase-like" evidence="2">
    <location>
        <begin position="92"/>
        <end position="196"/>
    </location>
</feature>
<keyword evidence="1" id="KW-1133">Transmembrane helix</keyword>
<dbReference type="EMBL" id="LNFO01003828">
    <property type="protein sequence ID" value="KUF82131.1"/>
    <property type="molecule type" value="Genomic_DNA"/>
</dbReference>
<dbReference type="Proteomes" id="UP000052943">
    <property type="component" value="Unassembled WGS sequence"/>
</dbReference>
<dbReference type="PANTHER" id="PTHR30543">
    <property type="entry name" value="CHROMATE REDUCTASE"/>
    <property type="match status" value="1"/>
</dbReference>
<keyword evidence="1" id="KW-0812">Transmembrane</keyword>
<dbReference type="SUPFAM" id="SSF52218">
    <property type="entry name" value="Flavoproteins"/>
    <property type="match status" value="1"/>
</dbReference>
<evidence type="ECO:0000313" key="4">
    <source>
        <dbReference type="Proteomes" id="UP000052943"/>
    </source>
</evidence>
<dbReference type="GO" id="GO:0016491">
    <property type="term" value="F:oxidoreductase activity"/>
    <property type="evidence" value="ECO:0007669"/>
    <property type="project" value="InterPro"/>
</dbReference>
<dbReference type="InterPro" id="IPR029039">
    <property type="entry name" value="Flavoprotein-like_sf"/>
</dbReference>
<dbReference type="InterPro" id="IPR005025">
    <property type="entry name" value="FMN_Rdtase-like_dom"/>
</dbReference>
<dbReference type="Gene3D" id="3.40.50.360">
    <property type="match status" value="1"/>
</dbReference>
<dbReference type="AlphaFoldDB" id="A0A0W8CDG0"/>
<gene>
    <name evidence="3" type="ORF">AM587_10015614</name>
</gene>
<protein>
    <submittedName>
        <fullName evidence="3">NAD(P)H-dependent FMN reductase LOT6</fullName>
    </submittedName>
</protein>
<evidence type="ECO:0000256" key="1">
    <source>
        <dbReference type="SAM" id="Phobius"/>
    </source>
</evidence>
<feature type="transmembrane region" description="Helical" evidence="1">
    <location>
        <begin position="24"/>
        <end position="44"/>
    </location>
</feature>
<proteinExistence type="predicted"/>
<dbReference type="GO" id="GO:0010181">
    <property type="term" value="F:FMN binding"/>
    <property type="evidence" value="ECO:0007669"/>
    <property type="project" value="TreeGrafter"/>
</dbReference>
<dbReference type="PANTHER" id="PTHR30543:SF21">
    <property type="entry name" value="NAD(P)H-DEPENDENT FMN REDUCTASE LOT6"/>
    <property type="match status" value="1"/>
</dbReference>
<reference evidence="3 4" key="1">
    <citation type="submission" date="2015-11" db="EMBL/GenBank/DDBJ databases">
        <title>Genomes and virulence difference between two physiological races of Phytophthora nicotianae.</title>
        <authorList>
            <person name="Liu H."/>
            <person name="Ma X."/>
            <person name="Yu H."/>
            <person name="Fang D."/>
            <person name="Li Y."/>
            <person name="Wang X."/>
            <person name="Wang W."/>
            <person name="Dong Y."/>
            <person name="Xiao B."/>
        </authorList>
    </citation>
    <scope>NUCLEOTIDE SEQUENCE [LARGE SCALE GENOMIC DNA]</scope>
    <source>
        <strain evidence="4">race 0</strain>
    </source>
</reference>
<evidence type="ECO:0000259" key="2">
    <source>
        <dbReference type="Pfam" id="PF03358"/>
    </source>
</evidence>
<dbReference type="GO" id="GO:0005829">
    <property type="term" value="C:cytosol"/>
    <property type="evidence" value="ECO:0007669"/>
    <property type="project" value="TreeGrafter"/>
</dbReference>
<comment type="caution">
    <text evidence="3">The sequence shown here is derived from an EMBL/GenBank/DDBJ whole genome shotgun (WGS) entry which is preliminary data.</text>
</comment>
<organism evidence="3 4">
    <name type="scientific">Phytophthora nicotianae</name>
    <name type="common">Potato buckeye rot agent</name>
    <name type="synonym">Phytophthora parasitica</name>
    <dbReference type="NCBI Taxonomy" id="4792"/>
    <lineage>
        <taxon>Eukaryota</taxon>
        <taxon>Sar</taxon>
        <taxon>Stramenopiles</taxon>
        <taxon>Oomycota</taxon>
        <taxon>Peronosporomycetes</taxon>
        <taxon>Peronosporales</taxon>
        <taxon>Peronosporaceae</taxon>
        <taxon>Phytophthora</taxon>
    </lineage>
</organism>
<dbReference type="InterPro" id="IPR050712">
    <property type="entry name" value="NAD(P)H-dep_reductase"/>
</dbReference>
<name>A0A0W8CDG0_PHYNI</name>
<accession>A0A0W8CDG0</accession>
<evidence type="ECO:0000313" key="3">
    <source>
        <dbReference type="EMBL" id="KUF82131.1"/>
    </source>
</evidence>
<dbReference type="Pfam" id="PF03358">
    <property type="entry name" value="FMN_red"/>
    <property type="match status" value="1"/>
</dbReference>